<dbReference type="PROSITE" id="PS51194">
    <property type="entry name" value="HELICASE_CTER"/>
    <property type="match status" value="1"/>
</dbReference>
<keyword evidence="1" id="KW-0694">RNA-binding</keyword>
<name>A0A6A2YE97_HIBSY</name>
<dbReference type="GO" id="GO:0004386">
    <property type="term" value="F:helicase activity"/>
    <property type="evidence" value="ECO:0007669"/>
    <property type="project" value="UniProtKB-KW"/>
</dbReference>
<evidence type="ECO:0000313" key="5">
    <source>
        <dbReference type="Proteomes" id="UP000436088"/>
    </source>
</evidence>
<feature type="domain" description="Helicase C-terminal" evidence="3">
    <location>
        <begin position="233"/>
        <end position="389"/>
    </location>
</feature>
<feature type="compositionally biased region" description="Basic and acidic residues" evidence="2">
    <location>
        <begin position="540"/>
        <end position="551"/>
    </location>
</feature>
<dbReference type="PANTHER" id="PTHR47958">
    <property type="entry name" value="ATP-DEPENDENT RNA HELICASE DBP3"/>
    <property type="match status" value="1"/>
</dbReference>
<dbReference type="Proteomes" id="UP000436088">
    <property type="component" value="Unassembled WGS sequence"/>
</dbReference>
<organism evidence="4 5">
    <name type="scientific">Hibiscus syriacus</name>
    <name type="common">Rose of Sharon</name>
    <dbReference type="NCBI Taxonomy" id="106335"/>
    <lineage>
        <taxon>Eukaryota</taxon>
        <taxon>Viridiplantae</taxon>
        <taxon>Streptophyta</taxon>
        <taxon>Embryophyta</taxon>
        <taxon>Tracheophyta</taxon>
        <taxon>Spermatophyta</taxon>
        <taxon>Magnoliopsida</taxon>
        <taxon>eudicotyledons</taxon>
        <taxon>Gunneridae</taxon>
        <taxon>Pentapetalae</taxon>
        <taxon>rosids</taxon>
        <taxon>malvids</taxon>
        <taxon>Malvales</taxon>
        <taxon>Malvaceae</taxon>
        <taxon>Malvoideae</taxon>
        <taxon>Hibiscus</taxon>
    </lineage>
</organism>
<accession>A0A6A2YE97</accession>
<feature type="region of interest" description="Disordered" evidence="2">
    <location>
        <begin position="390"/>
        <end position="551"/>
    </location>
</feature>
<feature type="compositionally biased region" description="Basic and acidic residues" evidence="2">
    <location>
        <begin position="205"/>
        <end position="214"/>
    </location>
</feature>
<feature type="compositionally biased region" description="Basic and acidic residues" evidence="2">
    <location>
        <begin position="479"/>
        <end position="514"/>
    </location>
</feature>
<feature type="compositionally biased region" description="Low complexity" evidence="2">
    <location>
        <begin position="173"/>
        <end position="194"/>
    </location>
</feature>
<dbReference type="AlphaFoldDB" id="A0A6A2YE97"/>
<dbReference type="SUPFAM" id="SSF52540">
    <property type="entry name" value="P-loop containing nucleoside triphosphate hydrolases"/>
    <property type="match status" value="1"/>
</dbReference>
<evidence type="ECO:0000256" key="2">
    <source>
        <dbReference type="SAM" id="MobiDB-lite"/>
    </source>
</evidence>
<dbReference type="Pfam" id="PF00271">
    <property type="entry name" value="Helicase_C"/>
    <property type="match status" value="1"/>
</dbReference>
<protein>
    <submittedName>
        <fullName evidence="4">ATP-dependent RNA helicase-like protein DB10</fullName>
    </submittedName>
</protein>
<dbReference type="InterPro" id="IPR027417">
    <property type="entry name" value="P-loop_NTPase"/>
</dbReference>
<feature type="compositionally biased region" description="Gly residues" evidence="2">
    <location>
        <begin position="407"/>
        <end position="431"/>
    </location>
</feature>
<proteinExistence type="predicted"/>
<sequence length="551" mass="61475">MYWSGYSKFWRINLEELVRFHLVLKGKATAIEEAKNLELYTLNELIGSLLVHEIRLQKNKEEKEMKKKKNEVRIAFKSTNESNHDSSEDVDEDEEMAKLLKRFKRFMSSKEKERNHGSKKEKDPIICYNCQRPEHVNGLVINSWQAQGSKFDWTLPSLGGKETNVTQYERPTSAKSVPKSSSVSISSQIQVHQSSEGHNGYNPNKENDRHERGNNDVSKLESVSHYNQSAGGGLVHSLNTPNGTYGSVIEGSARGHGLVVEGSNLSGDVYRRQYDSRSRHFGAAAIHGDKSQTDRDYVLNQYRTGRSPVLVATDVAARGLDIKDIKVVINYDFPTGVEDYVHRIGRIGRAGATGLAYTFFADQDSKHASDFIKVLGANQQVPAELRDMASRGGGMGRPRRWAPSSGGFNGGCAGRTDSGFGGRDGGRGGHGISTSSSSWHDRSGGRGYDHESRDRYTHGFHDSYDKGHSRSRSPAGWGDRQKYSGRDHSRSRSADREPRHFMDPQEPSRERDNFGRSCGDSQHERARSGFTNVPRIGSGDAKEDMIPPNDH</sequence>
<dbReference type="CDD" id="cd18787">
    <property type="entry name" value="SF2_C_DEAD"/>
    <property type="match status" value="1"/>
</dbReference>
<comment type="caution">
    <text evidence="4">The sequence shown here is derived from an EMBL/GenBank/DDBJ whole genome shotgun (WGS) entry which is preliminary data.</text>
</comment>
<dbReference type="GO" id="GO:0003723">
    <property type="term" value="F:RNA binding"/>
    <property type="evidence" value="ECO:0007669"/>
    <property type="project" value="UniProtKB-KW"/>
</dbReference>
<reference evidence="4" key="1">
    <citation type="submission" date="2019-09" db="EMBL/GenBank/DDBJ databases">
        <title>Draft genome information of white flower Hibiscus syriacus.</title>
        <authorList>
            <person name="Kim Y.-M."/>
        </authorList>
    </citation>
    <scope>NUCLEOTIDE SEQUENCE [LARGE SCALE GENOMIC DNA]</scope>
    <source>
        <strain evidence="4">YM2019G1</strain>
    </source>
</reference>
<gene>
    <name evidence="4" type="ORF">F3Y22_tig00111841pilonHSYRG00145</name>
</gene>
<evidence type="ECO:0000256" key="1">
    <source>
        <dbReference type="ARBA" id="ARBA00022884"/>
    </source>
</evidence>
<dbReference type="Gene3D" id="3.40.50.300">
    <property type="entry name" value="P-loop containing nucleotide triphosphate hydrolases"/>
    <property type="match status" value="1"/>
</dbReference>
<evidence type="ECO:0000259" key="3">
    <source>
        <dbReference type="PROSITE" id="PS51194"/>
    </source>
</evidence>
<dbReference type="EMBL" id="VEPZ02001445">
    <property type="protein sequence ID" value="KAE8672437.1"/>
    <property type="molecule type" value="Genomic_DNA"/>
</dbReference>
<keyword evidence="5" id="KW-1185">Reference proteome</keyword>
<dbReference type="InterPro" id="IPR001650">
    <property type="entry name" value="Helicase_C-like"/>
</dbReference>
<dbReference type="SMART" id="SM00490">
    <property type="entry name" value="HELICc"/>
    <property type="match status" value="1"/>
</dbReference>
<feature type="region of interest" description="Disordered" evidence="2">
    <location>
        <begin position="161"/>
        <end position="215"/>
    </location>
</feature>
<feature type="compositionally biased region" description="Basic and acidic residues" evidence="2">
    <location>
        <begin position="439"/>
        <end position="468"/>
    </location>
</feature>
<evidence type="ECO:0000313" key="4">
    <source>
        <dbReference type="EMBL" id="KAE8672437.1"/>
    </source>
</evidence>